<dbReference type="EMBL" id="RQZG01000004">
    <property type="protein sequence ID" value="RRD06058.1"/>
    <property type="molecule type" value="Genomic_DNA"/>
</dbReference>
<comment type="caution">
    <text evidence="1">The sequence shown here is derived from an EMBL/GenBank/DDBJ whole genome shotgun (WGS) entry which is preliminary data.</text>
</comment>
<organism evidence="1 2">
    <name type="scientific">Arachnia propionica</name>
    <dbReference type="NCBI Taxonomy" id="1750"/>
    <lineage>
        <taxon>Bacteria</taxon>
        <taxon>Bacillati</taxon>
        <taxon>Actinomycetota</taxon>
        <taxon>Actinomycetes</taxon>
        <taxon>Propionibacteriales</taxon>
        <taxon>Propionibacteriaceae</taxon>
        <taxon>Arachnia</taxon>
    </lineage>
</organism>
<dbReference type="Gene3D" id="3.40.50.1000">
    <property type="entry name" value="HAD superfamily/HAD-like"/>
    <property type="match status" value="1"/>
</dbReference>
<dbReference type="Proteomes" id="UP000280819">
    <property type="component" value="Unassembled WGS sequence"/>
</dbReference>
<dbReference type="Gene3D" id="1.10.150.240">
    <property type="entry name" value="Putative phosphatase, domain 2"/>
    <property type="match status" value="1"/>
</dbReference>
<dbReference type="InterPro" id="IPR023198">
    <property type="entry name" value="PGP-like_dom2"/>
</dbReference>
<dbReference type="AlphaFoldDB" id="A0A3P1T9T6"/>
<sequence length="303" mass="34097">MTSQLIPEHARALRDFQPGHDFFVGIDSDGCAMDAMDIKHQECFTPAYIKYFNLQAASGLVRETALFVNLYSSTRGQNRWVALDRLFELLRQRPEVLSRGVQIPEGGELRRFLDSGFPRSDAGIAAFAAEHPSAEIETCIEWGRGVNELIAWMVHGCAPFDGVREAIRAMQDLVDCMVVSATPVEALQREWAEHDLARHMRVIAGQEMGSKAEHLRWAAKGRYRLDRIMLIGDAPGDRDTAAEEGVLFYPILPGDEVSSWRRFKDEALSRFLDGTFAGSYQEQLLAQYDQLLPEVPPWSRPVG</sequence>
<gene>
    <name evidence="1" type="ORF">EII34_05080</name>
</gene>
<evidence type="ECO:0000313" key="2">
    <source>
        <dbReference type="Proteomes" id="UP000280819"/>
    </source>
</evidence>
<dbReference type="RefSeq" id="WP_124843586.1">
    <property type="nucleotide sequence ID" value="NZ_RQZG01000004.1"/>
</dbReference>
<dbReference type="InterPro" id="IPR036412">
    <property type="entry name" value="HAD-like_sf"/>
</dbReference>
<dbReference type="GO" id="GO:0016787">
    <property type="term" value="F:hydrolase activity"/>
    <property type="evidence" value="ECO:0007669"/>
    <property type="project" value="UniProtKB-KW"/>
</dbReference>
<accession>A0A3P1T9T6</accession>
<keyword evidence="1" id="KW-0378">Hydrolase</keyword>
<dbReference type="SUPFAM" id="SSF56784">
    <property type="entry name" value="HAD-like"/>
    <property type="match status" value="1"/>
</dbReference>
<reference evidence="1 2" key="1">
    <citation type="submission" date="2018-11" db="EMBL/GenBank/DDBJ databases">
        <title>Genomes From Bacteria Associated with the Canine Oral Cavity: a Test Case for Automated Genome-Based Taxonomic Assignment.</title>
        <authorList>
            <person name="Coil D.A."/>
            <person name="Jospin G."/>
            <person name="Darling A.E."/>
            <person name="Wallis C."/>
            <person name="Davis I.J."/>
            <person name="Harris S."/>
            <person name="Eisen J.A."/>
            <person name="Holcombe L.J."/>
            <person name="O'Flynn C."/>
        </authorList>
    </citation>
    <scope>NUCLEOTIDE SEQUENCE [LARGE SCALE GENOMIC DNA]</scope>
    <source>
        <strain evidence="1 2">OH887_COT-365</strain>
    </source>
</reference>
<proteinExistence type="predicted"/>
<evidence type="ECO:0000313" key="1">
    <source>
        <dbReference type="EMBL" id="RRD06058.1"/>
    </source>
</evidence>
<name>A0A3P1T9T6_9ACTN</name>
<protein>
    <submittedName>
        <fullName evidence="1">HAD family hydrolase</fullName>
    </submittedName>
</protein>
<dbReference type="InterPro" id="IPR023214">
    <property type="entry name" value="HAD_sf"/>
</dbReference>
<dbReference type="OrthoDB" id="9796026at2"/>